<dbReference type="CDD" id="cd00118">
    <property type="entry name" value="LysM"/>
    <property type="match status" value="1"/>
</dbReference>
<name>A0A060R747_9BACT</name>
<dbReference type="PROSITE" id="PS51782">
    <property type="entry name" value="LYSM"/>
    <property type="match status" value="1"/>
</dbReference>
<keyword evidence="4" id="KW-1185">Reference proteome</keyword>
<organism evidence="3 4">
    <name type="scientific">Mucinivorans hirudinis</name>
    <dbReference type="NCBI Taxonomy" id="1433126"/>
    <lineage>
        <taxon>Bacteria</taxon>
        <taxon>Pseudomonadati</taxon>
        <taxon>Bacteroidota</taxon>
        <taxon>Bacteroidia</taxon>
        <taxon>Bacteroidales</taxon>
        <taxon>Rikenellaceae</taxon>
        <taxon>Mucinivorans</taxon>
    </lineage>
</organism>
<dbReference type="Proteomes" id="UP000027616">
    <property type="component" value="Chromosome I"/>
</dbReference>
<feature type="region of interest" description="Disordered" evidence="1">
    <location>
        <begin position="77"/>
        <end position="96"/>
    </location>
</feature>
<proteinExistence type="predicted"/>
<dbReference type="InterPro" id="IPR018392">
    <property type="entry name" value="LysM"/>
</dbReference>
<accession>A0A060R747</accession>
<dbReference type="InterPro" id="IPR028082">
    <property type="entry name" value="Peripla_BP_I"/>
</dbReference>
<feature type="domain" description="LysM" evidence="2">
    <location>
        <begin position="23"/>
        <end position="66"/>
    </location>
</feature>
<reference evidence="3 4" key="1">
    <citation type="journal article" date="2015" name="Genome Announc.">
        <title>Complete Genome Sequence of the Novel Leech Symbiont Mucinivorans hirudinis M3T.</title>
        <authorList>
            <person name="Nelson M.C."/>
            <person name="Bomar L."/>
            <person name="Graf J."/>
        </authorList>
    </citation>
    <scope>NUCLEOTIDE SEQUENCE [LARGE SCALE GENOMIC DNA]</scope>
    <source>
        <strain evidence="4">M3</strain>
    </source>
</reference>
<dbReference type="KEGG" id="rbc:BN938_0937"/>
<dbReference type="AlphaFoldDB" id="A0A060R747"/>
<dbReference type="HOGENOM" id="CLU_537098_0_0_10"/>
<protein>
    <submittedName>
        <fullName evidence="3">LysM-repeat containing protein</fullName>
    </submittedName>
</protein>
<dbReference type="SUPFAM" id="SSF54106">
    <property type="entry name" value="LysM domain"/>
    <property type="match status" value="1"/>
</dbReference>
<dbReference type="EMBL" id="HG934468">
    <property type="protein sequence ID" value="CDN31036.1"/>
    <property type="molecule type" value="Genomic_DNA"/>
</dbReference>
<dbReference type="SUPFAM" id="SSF53822">
    <property type="entry name" value="Periplasmic binding protein-like I"/>
    <property type="match status" value="1"/>
</dbReference>
<feature type="compositionally biased region" description="Basic and acidic residues" evidence="1">
    <location>
        <begin position="80"/>
        <end position="96"/>
    </location>
</feature>
<dbReference type="Pfam" id="PF01476">
    <property type="entry name" value="LysM"/>
    <property type="match status" value="1"/>
</dbReference>
<evidence type="ECO:0000256" key="1">
    <source>
        <dbReference type="SAM" id="MobiDB-lite"/>
    </source>
</evidence>
<evidence type="ECO:0000313" key="3">
    <source>
        <dbReference type="EMBL" id="CDN31036.1"/>
    </source>
</evidence>
<dbReference type="eggNOG" id="COG0683">
    <property type="taxonomic scope" value="Bacteria"/>
</dbReference>
<evidence type="ECO:0000259" key="2">
    <source>
        <dbReference type="PROSITE" id="PS51782"/>
    </source>
</evidence>
<gene>
    <name evidence="3" type="ORF">BN938_0937</name>
</gene>
<dbReference type="Gene3D" id="3.40.50.2300">
    <property type="match status" value="2"/>
</dbReference>
<evidence type="ECO:0000313" key="4">
    <source>
        <dbReference type="Proteomes" id="UP000027616"/>
    </source>
</evidence>
<dbReference type="STRING" id="1433126.BN938_0937"/>
<sequence>MAWTQIVVQRSKQTINSGGLQYFIHTVQRGQTLYSIAKAYNVSEEAIIDKNNSIKAGLQVRDVLLIPTQETFEKWTLSKTQKEQEAANEHKEQDEIVEHPAEPREPEIIATGICRAAGSEQAIEIAMLLPLKEVANGSNSDFVDFYRGALVALEVAKEEGISTNISLISTQRAIEDIIAGSEIERAHLIIGPVYAENFEGIARYAAQNRVIAVSPLALMDGITSPYAFQVAPCEEQRYEKVRSLVSNPSANVILIDHAKYKDVASYQELQKMVGSNGRVINYSRSTPTASIVELFDKERENVVIAPIDNESAVEELLSRLSSINALSRLNIKVIGTPAWGRLNNINVEMFFKLNVSYPTKYHHDRTNEAVADFYSRYVCAYDILPNMFALRGFDVTLMFVKALDDYGENTPLKIQNQQLSPLQTKYNFSQTDNLSTIINREWTWVNHTSDYTIETK</sequence>
<dbReference type="Gene3D" id="3.10.350.10">
    <property type="entry name" value="LysM domain"/>
    <property type="match status" value="1"/>
</dbReference>
<dbReference type="InterPro" id="IPR036779">
    <property type="entry name" value="LysM_dom_sf"/>
</dbReference>
<dbReference type="SMART" id="SM00257">
    <property type="entry name" value="LysM"/>
    <property type="match status" value="1"/>
</dbReference>